<dbReference type="SUPFAM" id="SSF81301">
    <property type="entry name" value="Nucleotidyltransferase"/>
    <property type="match status" value="1"/>
</dbReference>
<organism evidence="3 7">
    <name type="scientific">Weissella confusa</name>
    <name type="common">Lactobacillus confusus</name>
    <dbReference type="NCBI Taxonomy" id="1583"/>
    <lineage>
        <taxon>Bacteria</taxon>
        <taxon>Bacillati</taxon>
        <taxon>Bacillota</taxon>
        <taxon>Bacilli</taxon>
        <taxon>Lactobacillales</taxon>
        <taxon>Lactobacillaceae</taxon>
        <taxon>Weissella</taxon>
    </lineage>
</organism>
<evidence type="ECO:0000256" key="1">
    <source>
        <dbReference type="ARBA" id="ARBA00010574"/>
    </source>
</evidence>
<comment type="subcellular location">
    <subcellularLocation>
        <location evidence="2">Cytoplasm</location>
    </subcellularLocation>
</comment>
<dbReference type="GO" id="GO:0017148">
    <property type="term" value="P:negative regulation of translation"/>
    <property type="evidence" value="ECO:0007669"/>
    <property type="project" value="UniProtKB-UniRule"/>
</dbReference>
<dbReference type="GO" id="GO:0042256">
    <property type="term" value="P:cytosolic ribosome assembly"/>
    <property type="evidence" value="ECO:0007669"/>
    <property type="project" value="UniProtKB-UniRule"/>
</dbReference>
<dbReference type="Pfam" id="PF02410">
    <property type="entry name" value="RsfS"/>
    <property type="match status" value="1"/>
</dbReference>
<comment type="subunit">
    <text evidence="2">Interacts with ribosomal protein uL14 (rplN).</text>
</comment>
<gene>
    <name evidence="2 3" type="primary">rsfS</name>
    <name evidence="5" type="ORF">GTU77_08025</name>
    <name evidence="4" type="ORF">HAU20_10770</name>
    <name evidence="3" type="ORF">HAU43_10115</name>
</gene>
<dbReference type="Proteomes" id="UP000808038">
    <property type="component" value="Unassembled WGS sequence"/>
</dbReference>
<dbReference type="HAMAP" id="MF_01477">
    <property type="entry name" value="Iojap_RsfS"/>
    <property type="match status" value="1"/>
</dbReference>
<keyword evidence="2" id="KW-0810">Translation regulation</keyword>
<dbReference type="InterPro" id="IPR004394">
    <property type="entry name" value="Iojap/RsfS/C7orf30"/>
</dbReference>
<keyword evidence="6" id="KW-1185">Reference proteome</keyword>
<evidence type="ECO:0000256" key="2">
    <source>
        <dbReference type="HAMAP-Rule" id="MF_01477"/>
    </source>
</evidence>
<dbReference type="AlphaFoldDB" id="A0A329G4G6"/>
<reference evidence="5" key="1">
    <citation type="submission" date="2020-01" db="EMBL/GenBank/DDBJ databases">
        <title>First Reported Case and Whole Genome of Weissella confusa in an Equid.</title>
        <authorList>
            <person name="Little S.V."/>
            <person name="Lawhon S.D."/>
        </authorList>
    </citation>
    <scope>NUCLEOTIDE SEQUENCE</scope>
    <source>
        <strain evidence="5">718955</strain>
    </source>
</reference>
<dbReference type="GO" id="GO:0090071">
    <property type="term" value="P:negative regulation of ribosome biogenesis"/>
    <property type="evidence" value="ECO:0007669"/>
    <property type="project" value="UniProtKB-UniRule"/>
</dbReference>
<comment type="function">
    <text evidence="2">Functions as a ribosomal silencing factor. Interacts with ribosomal protein uL14 (rplN), blocking formation of intersubunit bridge B8. Prevents association of the 30S and 50S ribosomal subunits and the formation of functional ribosomes, thus repressing translation.</text>
</comment>
<evidence type="ECO:0000313" key="4">
    <source>
        <dbReference type="EMBL" id="MBJ7639853.1"/>
    </source>
</evidence>
<dbReference type="InterPro" id="IPR043519">
    <property type="entry name" value="NT_sf"/>
</dbReference>
<evidence type="ECO:0000313" key="6">
    <source>
        <dbReference type="Proteomes" id="UP000728106"/>
    </source>
</evidence>
<keyword evidence="2" id="KW-0963">Cytoplasm</keyword>
<dbReference type="EMBL" id="JAAAMQ010000019">
    <property type="protein sequence ID" value="NBA12157.1"/>
    <property type="molecule type" value="Genomic_DNA"/>
</dbReference>
<protein>
    <recommendedName>
        <fullName evidence="2">Ribosomal silencing factor RsfS</fullName>
    </recommendedName>
</protein>
<dbReference type="EMBL" id="JAAOCX010000017">
    <property type="protein sequence ID" value="MBJ7633432.1"/>
    <property type="molecule type" value="Genomic_DNA"/>
</dbReference>
<dbReference type="Gene3D" id="3.30.460.10">
    <property type="entry name" value="Beta Polymerase, domain 2"/>
    <property type="match status" value="1"/>
</dbReference>
<sequence>MMESNVNEMLEVAVKAADQKRAENLVALDIHEISLVSDAYLILDAPTQRQVLAIVDEIEDKMAEAGFELKRHEGRREGEWVLMDFGDLFVHVFKDDMRQFYNLEKLWGAAPEIDIDQWIVKEEF</sequence>
<accession>A0A329G4G6</accession>
<name>A0A329G4G6_WEICO</name>
<comment type="similarity">
    <text evidence="1 2">Belongs to the Iojap/RsfS family.</text>
</comment>
<dbReference type="NCBIfam" id="TIGR00090">
    <property type="entry name" value="rsfS_iojap_ybeB"/>
    <property type="match status" value="1"/>
</dbReference>
<dbReference type="Proteomes" id="UP000728106">
    <property type="component" value="Unassembled WGS sequence"/>
</dbReference>
<evidence type="ECO:0000313" key="5">
    <source>
        <dbReference type="EMBL" id="NBA12157.1"/>
    </source>
</evidence>
<dbReference type="GO" id="GO:0005737">
    <property type="term" value="C:cytoplasm"/>
    <property type="evidence" value="ECO:0007669"/>
    <property type="project" value="UniProtKB-SubCell"/>
</dbReference>
<evidence type="ECO:0000313" key="7">
    <source>
        <dbReference type="Proteomes" id="UP000808038"/>
    </source>
</evidence>
<keyword evidence="2" id="KW-0678">Repressor</keyword>
<reference evidence="3" key="2">
    <citation type="submission" date="2020-02" db="EMBL/GenBank/DDBJ databases">
        <authorList>
            <person name="Fontana A."/>
            <person name="Patrone V."/>
            <person name="Morelli L."/>
        </authorList>
    </citation>
    <scope>NUCLEOTIDE SEQUENCE</scope>
    <source>
        <strain evidence="3">CCUG 30943</strain>
        <strain evidence="4">CCUG 43002</strain>
    </source>
</reference>
<dbReference type="Proteomes" id="UP000719917">
    <property type="component" value="Unassembled WGS sequence"/>
</dbReference>
<evidence type="ECO:0000313" key="3">
    <source>
        <dbReference type="EMBL" id="MBJ7633432.1"/>
    </source>
</evidence>
<reference evidence="3 6" key="3">
    <citation type="journal article" date="2021" name="Int. J. Food Microbiol.">
        <title>Safety demonstration of a microbial species for use in the food chain: Weissella confusa.</title>
        <authorList>
            <person name="Bourdichon F."/>
            <person name="Patrone V."/>
            <person name="Fontana A."/>
            <person name="Milani G."/>
            <person name="Morelli L."/>
        </authorList>
    </citation>
    <scope>NUCLEOTIDE SEQUENCE</scope>
    <source>
        <strain evidence="3">CCUG 30943</strain>
        <strain evidence="4 6">CCUG 43002</strain>
    </source>
</reference>
<dbReference type="PANTHER" id="PTHR21043:SF0">
    <property type="entry name" value="MITOCHONDRIAL ASSEMBLY OF RIBOSOMAL LARGE SUBUNIT PROTEIN 1"/>
    <property type="match status" value="1"/>
</dbReference>
<dbReference type="OrthoDB" id="9793681at2"/>
<dbReference type="GO" id="GO:0043023">
    <property type="term" value="F:ribosomal large subunit binding"/>
    <property type="evidence" value="ECO:0007669"/>
    <property type="project" value="TreeGrafter"/>
</dbReference>
<comment type="caution">
    <text evidence="3">The sequence shown here is derived from an EMBL/GenBank/DDBJ whole genome shotgun (WGS) entry which is preliminary data.</text>
</comment>
<dbReference type="PANTHER" id="PTHR21043">
    <property type="entry name" value="IOJAP SUPERFAMILY ORTHOLOG"/>
    <property type="match status" value="1"/>
</dbReference>
<dbReference type="EMBL" id="JAAOCP010000018">
    <property type="protein sequence ID" value="MBJ7639853.1"/>
    <property type="molecule type" value="Genomic_DNA"/>
</dbReference>
<proteinExistence type="inferred from homology"/>